<name>A0A1X9YTX1_9BACT</name>
<dbReference type="Pfam" id="PF13628">
    <property type="entry name" value="DUF4142"/>
    <property type="match status" value="1"/>
</dbReference>
<dbReference type="Proteomes" id="UP000266292">
    <property type="component" value="Chromosome"/>
</dbReference>
<dbReference type="RefSeq" id="WP_084196227.1">
    <property type="nucleotide sequence ID" value="NZ_CP021235.1"/>
</dbReference>
<dbReference type="PANTHER" id="PTHR38593">
    <property type="entry name" value="BLR2558 PROTEIN"/>
    <property type="match status" value="1"/>
</dbReference>
<dbReference type="PROSITE" id="PS51257">
    <property type="entry name" value="PROKAR_LIPOPROTEIN"/>
    <property type="match status" value="1"/>
</dbReference>
<dbReference type="PANTHER" id="PTHR38593:SF1">
    <property type="entry name" value="BLR2558 PROTEIN"/>
    <property type="match status" value="1"/>
</dbReference>
<evidence type="ECO:0000256" key="2">
    <source>
        <dbReference type="SAM" id="SignalP"/>
    </source>
</evidence>
<feature type="chain" id="PRO_5012237103" description="DUF4142 domain-containing protein" evidence="2">
    <location>
        <begin position="19"/>
        <end position="201"/>
    </location>
</feature>
<dbReference type="InterPro" id="IPR012347">
    <property type="entry name" value="Ferritin-like"/>
</dbReference>
<keyword evidence="2" id="KW-0732">Signal</keyword>
<protein>
    <recommendedName>
        <fullName evidence="3">DUF4142 domain-containing protein</fullName>
    </recommendedName>
</protein>
<dbReference type="EMBL" id="CP021235">
    <property type="protein sequence ID" value="ARS36308.1"/>
    <property type="molecule type" value="Genomic_DNA"/>
</dbReference>
<keyword evidence="5" id="KW-1185">Reference proteome</keyword>
<sequence>MRNTMIAVWCMAFTLTLASCDSGSNNESATEANGTASVAGTDTSITEENKKLLAFAARNNMLQIELGKMAVAQGATDNVKSYGQDLVEWYTNKQQELQELAQQYNVSLPQQLESEQTEHLQEIREADANEFDEEYWESVTKAQKEAIDEYDDELNKVTEADASAFTLWARNTLKELHAQLEQAEANQLELKNRDAGITESI</sequence>
<feature type="domain" description="DUF4142" evidence="3">
    <location>
        <begin position="50"/>
        <end position="185"/>
    </location>
</feature>
<evidence type="ECO:0000313" key="5">
    <source>
        <dbReference type="Proteomes" id="UP000266292"/>
    </source>
</evidence>
<keyword evidence="1" id="KW-0175">Coiled coil</keyword>
<evidence type="ECO:0000256" key="1">
    <source>
        <dbReference type="SAM" id="Coils"/>
    </source>
</evidence>
<evidence type="ECO:0000259" key="3">
    <source>
        <dbReference type="Pfam" id="PF13628"/>
    </source>
</evidence>
<dbReference type="KEGG" id="pact:CA264_13160"/>
<reference evidence="5" key="1">
    <citation type="submission" date="2017-05" db="EMBL/GenBank/DDBJ databases">
        <authorList>
            <person name="Ray J."/>
            <person name="Price M."/>
            <person name="Deutschbauer A."/>
        </authorList>
    </citation>
    <scope>NUCLEOTIDE SEQUENCE [LARGE SCALE GENOMIC DNA]</scope>
    <source>
        <strain evidence="5">DSM 19842</strain>
    </source>
</reference>
<dbReference type="STRING" id="709015.GCA_000472485_02669"/>
<dbReference type="InterPro" id="IPR025419">
    <property type="entry name" value="DUF4142"/>
</dbReference>
<feature type="signal peptide" evidence="2">
    <location>
        <begin position="1"/>
        <end position="18"/>
    </location>
</feature>
<accession>A0A1X9YTX1</accession>
<proteinExistence type="predicted"/>
<evidence type="ECO:0000313" key="4">
    <source>
        <dbReference type="EMBL" id="ARS36308.1"/>
    </source>
</evidence>
<organism evidence="4 5">
    <name type="scientific">Pontibacter actiniarum</name>
    <dbReference type="NCBI Taxonomy" id="323450"/>
    <lineage>
        <taxon>Bacteria</taxon>
        <taxon>Pseudomonadati</taxon>
        <taxon>Bacteroidota</taxon>
        <taxon>Cytophagia</taxon>
        <taxon>Cytophagales</taxon>
        <taxon>Hymenobacteraceae</taxon>
        <taxon>Pontibacter</taxon>
    </lineage>
</organism>
<dbReference type="AlphaFoldDB" id="A0A1X9YTX1"/>
<feature type="coiled-coil region" evidence="1">
    <location>
        <begin position="140"/>
        <end position="193"/>
    </location>
</feature>
<dbReference type="Gene3D" id="1.20.1260.10">
    <property type="match status" value="1"/>
</dbReference>
<gene>
    <name evidence="4" type="ORF">CA264_13160</name>
</gene>
<dbReference type="OrthoDB" id="850980at2"/>